<dbReference type="SUPFAM" id="SSF52540">
    <property type="entry name" value="P-loop containing nucleoside triphosphate hydrolases"/>
    <property type="match status" value="1"/>
</dbReference>
<evidence type="ECO:0000259" key="6">
    <source>
        <dbReference type="Pfam" id="PF00005"/>
    </source>
</evidence>
<evidence type="ECO:0000256" key="3">
    <source>
        <dbReference type="ARBA" id="ARBA00022692"/>
    </source>
</evidence>
<keyword evidence="5" id="KW-0472">Membrane</keyword>
<evidence type="ECO:0000256" key="2">
    <source>
        <dbReference type="ARBA" id="ARBA00022448"/>
    </source>
</evidence>
<dbReference type="GO" id="GO:0005886">
    <property type="term" value="C:plasma membrane"/>
    <property type="evidence" value="ECO:0007669"/>
    <property type="project" value="TreeGrafter"/>
</dbReference>
<dbReference type="Proteomes" id="UP001085076">
    <property type="component" value="Miscellaneous, Linkage group lg04"/>
</dbReference>
<dbReference type="AlphaFoldDB" id="A0A9D5CNS8"/>
<gene>
    <name evidence="7" type="ORF">J5N97_018159</name>
</gene>
<evidence type="ECO:0000313" key="8">
    <source>
        <dbReference type="Proteomes" id="UP001085076"/>
    </source>
</evidence>
<keyword evidence="8" id="KW-1185">Reference proteome</keyword>
<dbReference type="GO" id="GO:0005524">
    <property type="term" value="F:ATP binding"/>
    <property type="evidence" value="ECO:0007669"/>
    <property type="project" value="InterPro"/>
</dbReference>
<keyword evidence="3" id="KW-0812">Transmembrane</keyword>
<comment type="caution">
    <text evidence="7">The sequence shown here is derived from an EMBL/GenBank/DDBJ whole genome shotgun (WGS) entry which is preliminary data.</text>
</comment>
<dbReference type="InterPro" id="IPR050352">
    <property type="entry name" value="ABCG_transporters"/>
</dbReference>
<dbReference type="InterPro" id="IPR003439">
    <property type="entry name" value="ABC_transporter-like_ATP-bd"/>
</dbReference>
<proteinExistence type="predicted"/>
<reference evidence="7" key="1">
    <citation type="submission" date="2021-03" db="EMBL/GenBank/DDBJ databases">
        <authorList>
            <person name="Li Z."/>
            <person name="Yang C."/>
        </authorList>
    </citation>
    <scope>NUCLEOTIDE SEQUENCE</scope>
    <source>
        <strain evidence="7">Dzin_1.0</strain>
        <tissue evidence="7">Leaf</tissue>
    </source>
</reference>
<dbReference type="GO" id="GO:0042626">
    <property type="term" value="F:ATPase-coupled transmembrane transporter activity"/>
    <property type="evidence" value="ECO:0007669"/>
    <property type="project" value="TreeGrafter"/>
</dbReference>
<keyword evidence="4" id="KW-1133">Transmembrane helix</keyword>
<sequence length="119" mass="12366">MLAMMGPSGSGKTTLLTTLIGKFNSSSSSSFVLICSFTYNGAGIISSSINRLTRFVSQDDILNPHLTVSETLLFTALPRSLTVQQKLTLSTPSSPSSASPLVGTSSSAIRTFAACSAAR</sequence>
<name>A0A9D5CNS8_9LILI</name>
<dbReference type="Gene3D" id="3.40.50.300">
    <property type="entry name" value="P-loop containing nucleotide triphosphate hydrolases"/>
    <property type="match status" value="1"/>
</dbReference>
<dbReference type="EMBL" id="JAGGNH010000004">
    <property type="protein sequence ID" value="KAJ0976194.1"/>
    <property type="molecule type" value="Genomic_DNA"/>
</dbReference>
<evidence type="ECO:0000313" key="7">
    <source>
        <dbReference type="EMBL" id="KAJ0976194.1"/>
    </source>
</evidence>
<organism evidence="7 8">
    <name type="scientific">Dioscorea zingiberensis</name>
    <dbReference type="NCBI Taxonomy" id="325984"/>
    <lineage>
        <taxon>Eukaryota</taxon>
        <taxon>Viridiplantae</taxon>
        <taxon>Streptophyta</taxon>
        <taxon>Embryophyta</taxon>
        <taxon>Tracheophyta</taxon>
        <taxon>Spermatophyta</taxon>
        <taxon>Magnoliopsida</taxon>
        <taxon>Liliopsida</taxon>
        <taxon>Dioscoreales</taxon>
        <taxon>Dioscoreaceae</taxon>
        <taxon>Dioscorea</taxon>
    </lineage>
</organism>
<dbReference type="OrthoDB" id="1739346at2759"/>
<dbReference type="PANTHER" id="PTHR48041:SF22">
    <property type="entry name" value="ABC TRANSPORTER G FAMILY MEMBER 9"/>
    <property type="match status" value="1"/>
</dbReference>
<feature type="domain" description="ABC transporter" evidence="6">
    <location>
        <begin position="2"/>
        <end position="82"/>
    </location>
</feature>
<dbReference type="GO" id="GO:0016887">
    <property type="term" value="F:ATP hydrolysis activity"/>
    <property type="evidence" value="ECO:0007669"/>
    <property type="project" value="InterPro"/>
</dbReference>
<dbReference type="PANTHER" id="PTHR48041">
    <property type="entry name" value="ABC TRANSPORTER G FAMILY MEMBER 28"/>
    <property type="match status" value="1"/>
</dbReference>
<comment type="subcellular location">
    <subcellularLocation>
        <location evidence="1">Membrane</location>
        <topology evidence="1">Multi-pass membrane protein</topology>
    </subcellularLocation>
</comment>
<evidence type="ECO:0000256" key="4">
    <source>
        <dbReference type="ARBA" id="ARBA00022989"/>
    </source>
</evidence>
<evidence type="ECO:0000256" key="5">
    <source>
        <dbReference type="ARBA" id="ARBA00023136"/>
    </source>
</evidence>
<protein>
    <recommendedName>
        <fullName evidence="6">ABC transporter domain-containing protein</fullName>
    </recommendedName>
</protein>
<keyword evidence="2" id="KW-0813">Transport</keyword>
<reference evidence="7" key="2">
    <citation type="journal article" date="2022" name="Hortic Res">
        <title>The genome of Dioscorea zingiberensis sheds light on the biosynthesis, origin and evolution of the medicinally important diosgenin saponins.</title>
        <authorList>
            <person name="Li Y."/>
            <person name="Tan C."/>
            <person name="Li Z."/>
            <person name="Guo J."/>
            <person name="Li S."/>
            <person name="Chen X."/>
            <person name="Wang C."/>
            <person name="Dai X."/>
            <person name="Yang H."/>
            <person name="Song W."/>
            <person name="Hou L."/>
            <person name="Xu J."/>
            <person name="Tong Z."/>
            <person name="Xu A."/>
            <person name="Yuan X."/>
            <person name="Wang W."/>
            <person name="Yang Q."/>
            <person name="Chen L."/>
            <person name="Sun Z."/>
            <person name="Wang K."/>
            <person name="Pan B."/>
            <person name="Chen J."/>
            <person name="Bao Y."/>
            <person name="Liu F."/>
            <person name="Qi X."/>
            <person name="Gang D.R."/>
            <person name="Wen J."/>
            <person name="Li J."/>
        </authorList>
    </citation>
    <scope>NUCLEOTIDE SEQUENCE</scope>
    <source>
        <strain evidence="7">Dzin_1.0</strain>
    </source>
</reference>
<dbReference type="Pfam" id="PF00005">
    <property type="entry name" value="ABC_tran"/>
    <property type="match status" value="1"/>
</dbReference>
<accession>A0A9D5CNS8</accession>
<dbReference type="InterPro" id="IPR027417">
    <property type="entry name" value="P-loop_NTPase"/>
</dbReference>
<evidence type="ECO:0000256" key="1">
    <source>
        <dbReference type="ARBA" id="ARBA00004141"/>
    </source>
</evidence>